<evidence type="ECO:0000256" key="1">
    <source>
        <dbReference type="ARBA" id="ARBA00004651"/>
    </source>
</evidence>
<keyword evidence="3 8" id="KW-0812">Transmembrane</keyword>
<keyword evidence="5 8" id="KW-0472">Membrane</keyword>
<feature type="transmembrane region" description="Helical" evidence="8">
    <location>
        <begin position="399"/>
        <end position="420"/>
    </location>
</feature>
<evidence type="ECO:0000256" key="5">
    <source>
        <dbReference type="ARBA" id="ARBA00023136"/>
    </source>
</evidence>
<proteinExistence type="inferred from homology"/>
<feature type="transmembrane region" description="Helical" evidence="8">
    <location>
        <begin position="752"/>
        <end position="776"/>
    </location>
</feature>
<dbReference type="Pfam" id="PF02687">
    <property type="entry name" value="FtsX"/>
    <property type="match status" value="1"/>
</dbReference>
<feature type="transmembrane region" description="Helical" evidence="8">
    <location>
        <begin position="527"/>
        <end position="550"/>
    </location>
</feature>
<feature type="transmembrane region" description="Helical" evidence="8">
    <location>
        <begin position="320"/>
        <end position="341"/>
    </location>
</feature>
<evidence type="ECO:0000256" key="8">
    <source>
        <dbReference type="SAM" id="Phobius"/>
    </source>
</evidence>
<dbReference type="AlphaFoldDB" id="A0A2P2CCV4"/>
<name>A0A2P2CCV4_9ZZZZ</name>
<feature type="domain" description="ABC3 transporter permease C-terminal" evidence="9">
    <location>
        <begin position="761"/>
        <end position="879"/>
    </location>
</feature>
<evidence type="ECO:0000313" key="10">
    <source>
        <dbReference type="EMBL" id="CUR59795.1"/>
    </source>
</evidence>
<dbReference type="PANTHER" id="PTHR30572:SF4">
    <property type="entry name" value="ABC TRANSPORTER PERMEASE YTRF"/>
    <property type="match status" value="1"/>
</dbReference>
<gene>
    <name evidence="10" type="ORF">NOCA1190099</name>
</gene>
<feature type="transmembrane region" description="Helical" evidence="8">
    <location>
        <begin position="21"/>
        <end position="39"/>
    </location>
</feature>
<dbReference type="GO" id="GO:0005886">
    <property type="term" value="C:plasma membrane"/>
    <property type="evidence" value="ECO:0007669"/>
    <property type="project" value="UniProtKB-SubCell"/>
</dbReference>
<dbReference type="PANTHER" id="PTHR30572">
    <property type="entry name" value="MEMBRANE COMPONENT OF TRANSPORTER-RELATED"/>
    <property type="match status" value="1"/>
</dbReference>
<organism evidence="10">
    <name type="scientific">metagenome</name>
    <dbReference type="NCBI Taxonomy" id="256318"/>
    <lineage>
        <taxon>unclassified sequences</taxon>
        <taxon>metagenomes</taxon>
    </lineage>
</organism>
<dbReference type="InterPro" id="IPR003838">
    <property type="entry name" value="ABC3_permease_C"/>
</dbReference>
<keyword evidence="2" id="KW-1003">Cell membrane</keyword>
<feature type="transmembrane region" description="Helical" evidence="8">
    <location>
        <begin position="478"/>
        <end position="498"/>
    </location>
</feature>
<dbReference type="GO" id="GO:0022857">
    <property type="term" value="F:transmembrane transporter activity"/>
    <property type="evidence" value="ECO:0007669"/>
    <property type="project" value="TreeGrafter"/>
</dbReference>
<dbReference type="InterPro" id="IPR050250">
    <property type="entry name" value="Macrolide_Exporter_MacB"/>
</dbReference>
<feature type="region of interest" description="Disordered" evidence="7">
    <location>
        <begin position="66"/>
        <end position="86"/>
    </location>
</feature>
<feature type="transmembrane region" description="Helical" evidence="8">
    <location>
        <begin position="362"/>
        <end position="387"/>
    </location>
</feature>
<evidence type="ECO:0000256" key="4">
    <source>
        <dbReference type="ARBA" id="ARBA00022989"/>
    </source>
</evidence>
<comment type="similarity">
    <text evidence="6">Belongs to the ABC-4 integral membrane protein family.</text>
</comment>
<reference evidence="10" key="1">
    <citation type="submission" date="2015-08" db="EMBL/GenBank/DDBJ databases">
        <authorList>
            <person name="Babu N.S."/>
            <person name="Beckwith C.J."/>
            <person name="Beseler K.G."/>
            <person name="Brison A."/>
            <person name="Carone J.V."/>
            <person name="Caskin T.P."/>
            <person name="Diamond M."/>
            <person name="Durham M.E."/>
            <person name="Foxe J.M."/>
            <person name="Go M."/>
            <person name="Henderson B.A."/>
            <person name="Jones I.B."/>
            <person name="McGettigan J.A."/>
            <person name="Micheletti S.J."/>
            <person name="Nasrallah M.E."/>
            <person name="Ortiz D."/>
            <person name="Piller C.R."/>
            <person name="Privatt S.R."/>
            <person name="Schneider S.L."/>
            <person name="Sharp S."/>
            <person name="Smith T.C."/>
            <person name="Stanton J.D."/>
            <person name="Ullery H.E."/>
            <person name="Wilson R.J."/>
            <person name="Serrano M.G."/>
            <person name="Buck G."/>
            <person name="Lee V."/>
            <person name="Wang Y."/>
            <person name="Carvalho R."/>
            <person name="Voegtly L."/>
            <person name="Shi R."/>
            <person name="Duckworth R."/>
            <person name="Johnson A."/>
            <person name="Loviza R."/>
            <person name="Walstead R."/>
            <person name="Shah Z."/>
            <person name="Kiflezghi M."/>
            <person name="Wade K."/>
            <person name="Ball S.L."/>
            <person name="Bradley K.W."/>
            <person name="Asai D.J."/>
            <person name="Bowman C.A."/>
            <person name="Russell D.A."/>
            <person name="Pope W.H."/>
            <person name="Jacobs-Sera D."/>
            <person name="Hendrix R.W."/>
            <person name="Hatfull G.F."/>
        </authorList>
    </citation>
    <scope>NUCLEOTIDE SEQUENCE</scope>
</reference>
<evidence type="ECO:0000256" key="3">
    <source>
        <dbReference type="ARBA" id="ARBA00022692"/>
    </source>
</evidence>
<comment type="subcellular location">
    <subcellularLocation>
        <location evidence="1">Cell membrane</location>
        <topology evidence="1">Multi-pass membrane protein</topology>
    </subcellularLocation>
</comment>
<sequence>MRAPRLHVPTVIGRLRTDRGLLLLVCAVVALTVALTGAVSPVTERSADRAMAAAVRDAGTRGSVTATLPEWYDDPSGSTRDPGTATQVRQDADLVRGTMPSELSGVLQPGVTTVSTTPLHLLDAGPGRYLQLAFVDAADGAPAVSYVEGGAPQAARGGAQQPSVQVAVSESAAQALDLHVGDRVPARDEHGRSVVVAISGTFVPDDAGDESWQVAPQLLEPTTSTSGDEPRTAAAALVSDEALADLRFALPGDALRRRVVFAPEAAAVTWRRSAALERTVATLQSGAGAGLGEVSWDSLLGSVLQDGRTQVGAARGQAQVLLVGLLACALLVLVLAGQLLVRRRTGSLTGARERGASLPGIATELVAESVLVTVLGAATGLVVVRLVAGSVGWSWSVPVLLVAAVAPAVLGVAVAEGPTARVPANRSARRVRARVAQLRRIGLEVVVLVAAVLSFVALQQRGVVGDGEGEGDLTAAGAVTWIAVAVAVALARLAPPVWRWTMRRTRRAAGGVPLFVAARLVRSGARVLPVVVVVVAVSGTTFAAALAATLRDGQAAGALSVVGGDARLDARSDAALADVAREVAGATGVRATAAARVEDGVSVSAHGGSAFVRLAVVDAAAYELLLEASALPDAPQLARLRSGGEDRVPALLLGGPDGLRDEPSLRWEDTSIPLDVVGTAPDVEDATDPVVVVDVDALATFGVAVTPDSVRAVGPGAPEALDAVARRTPGSTVVTYADELQRRRDAALPSTVGSLAAASCVLLLVLGLLGVALAAATDAPARATSTGRLRALGTSDRDLRRTLLGELVTPVLVAAVVGLATGVGCAGVALGDLSLESLTAAPEPPAPVVPWWSVLSVVALVGCAVALALADWRRVRRTPLAELLRTRPG</sequence>
<feature type="transmembrane region" description="Helical" evidence="8">
    <location>
        <begin position="441"/>
        <end position="458"/>
    </location>
</feature>
<feature type="transmembrane region" description="Helical" evidence="8">
    <location>
        <begin position="851"/>
        <end position="870"/>
    </location>
</feature>
<evidence type="ECO:0000256" key="6">
    <source>
        <dbReference type="ARBA" id="ARBA00038076"/>
    </source>
</evidence>
<feature type="transmembrane region" description="Helical" evidence="8">
    <location>
        <begin position="807"/>
        <end position="831"/>
    </location>
</feature>
<protein>
    <recommendedName>
        <fullName evidence="9">ABC3 transporter permease C-terminal domain-containing protein</fullName>
    </recommendedName>
</protein>
<evidence type="ECO:0000259" key="9">
    <source>
        <dbReference type="Pfam" id="PF02687"/>
    </source>
</evidence>
<feature type="compositionally biased region" description="Polar residues" evidence="7">
    <location>
        <begin position="76"/>
        <end position="86"/>
    </location>
</feature>
<evidence type="ECO:0000256" key="7">
    <source>
        <dbReference type="SAM" id="MobiDB-lite"/>
    </source>
</evidence>
<keyword evidence="4 8" id="KW-1133">Transmembrane helix</keyword>
<evidence type="ECO:0000256" key="2">
    <source>
        <dbReference type="ARBA" id="ARBA00022475"/>
    </source>
</evidence>
<accession>A0A2P2CCV4</accession>
<dbReference type="EMBL" id="CZKB01000011">
    <property type="protein sequence ID" value="CUR59795.1"/>
    <property type="molecule type" value="Genomic_DNA"/>
</dbReference>